<dbReference type="Proteomes" id="UP001144978">
    <property type="component" value="Unassembled WGS sequence"/>
</dbReference>
<protein>
    <submittedName>
        <fullName evidence="1">Uncharacterized protein</fullName>
    </submittedName>
</protein>
<dbReference type="EMBL" id="JANSHE010007844">
    <property type="protein sequence ID" value="KAJ2955854.1"/>
    <property type="molecule type" value="Genomic_DNA"/>
</dbReference>
<proteinExistence type="predicted"/>
<keyword evidence="2" id="KW-1185">Reference proteome</keyword>
<name>A0ACC1MBA5_9APHY</name>
<evidence type="ECO:0000313" key="2">
    <source>
        <dbReference type="Proteomes" id="UP001144978"/>
    </source>
</evidence>
<organism evidence="1 2">
    <name type="scientific">Trametes sanguinea</name>
    <dbReference type="NCBI Taxonomy" id="158606"/>
    <lineage>
        <taxon>Eukaryota</taxon>
        <taxon>Fungi</taxon>
        <taxon>Dikarya</taxon>
        <taxon>Basidiomycota</taxon>
        <taxon>Agaricomycotina</taxon>
        <taxon>Agaricomycetes</taxon>
        <taxon>Polyporales</taxon>
        <taxon>Polyporaceae</taxon>
        <taxon>Trametes</taxon>
    </lineage>
</organism>
<gene>
    <name evidence="1" type="ORF">NUW54_g14706</name>
</gene>
<evidence type="ECO:0000313" key="1">
    <source>
        <dbReference type="EMBL" id="KAJ2955854.1"/>
    </source>
</evidence>
<sequence length="308" mass="33346">MDAEKVDSVLNWKTPTSKELLRGFLGAVGYLADDIATVRIPMGILTTLTGNEVSFKWDYTAQRAFDDIKRLVHAHRTHHRKPLDYSPMAARIWLVTDGSVAGIAGVVTQGQDWRAGNVAAFFSAKLSPAQANYPVHEIEMLAGVESMLRHRDILLGCHFTWVTDHKGLTYLLTQKSLSGRQVRWLEKISEFDFEVEYVPGVDNVLADALSRIYSNDSPGTVRAASEYVQHDEEGAVLQGLLSSSAISAPVLTGVEAAALAPLSGRLTRAQARAAARSVVVPSAPAPDVAAPSPAGTVPPATERRRVPL</sequence>
<comment type="caution">
    <text evidence="1">The sequence shown here is derived from an EMBL/GenBank/DDBJ whole genome shotgun (WGS) entry which is preliminary data.</text>
</comment>
<reference evidence="1" key="1">
    <citation type="submission" date="2022-08" db="EMBL/GenBank/DDBJ databases">
        <title>Genome Sequence of Pycnoporus sanguineus.</title>
        <authorList>
            <person name="Buettner E."/>
        </authorList>
    </citation>
    <scope>NUCLEOTIDE SEQUENCE</scope>
    <source>
        <strain evidence="1">CG-C14</strain>
    </source>
</reference>
<accession>A0ACC1MBA5</accession>